<reference evidence="1 2" key="1">
    <citation type="journal article" date="2018" name="Sci. Rep.">
        <title>Genomic signatures of local adaptation to the degree of environmental predictability in rotifers.</title>
        <authorList>
            <person name="Franch-Gras L."/>
            <person name="Hahn C."/>
            <person name="Garcia-Roger E.M."/>
            <person name="Carmona M.J."/>
            <person name="Serra M."/>
            <person name="Gomez A."/>
        </authorList>
    </citation>
    <scope>NUCLEOTIDE SEQUENCE [LARGE SCALE GENOMIC DNA]</scope>
    <source>
        <strain evidence="1">HYR1</strain>
    </source>
</reference>
<evidence type="ECO:0000313" key="1">
    <source>
        <dbReference type="EMBL" id="RNA23170.1"/>
    </source>
</evidence>
<evidence type="ECO:0000313" key="2">
    <source>
        <dbReference type="Proteomes" id="UP000276133"/>
    </source>
</evidence>
<keyword evidence="2" id="KW-1185">Reference proteome</keyword>
<dbReference type="EMBL" id="REGN01003341">
    <property type="protein sequence ID" value="RNA23170.1"/>
    <property type="molecule type" value="Genomic_DNA"/>
</dbReference>
<gene>
    <name evidence="1" type="ORF">BpHYR1_005588</name>
</gene>
<dbReference type="AlphaFoldDB" id="A0A3M7RIF4"/>
<protein>
    <submittedName>
        <fullName evidence="1">Uncharacterized protein</fullName>
    </submittedName>
</protein>
<sequence length="61" mass="7284">MKIRNFFNLKEYLRNLSNHRMKILRNNETHDIKLCVCLECAQAGCKKPNKTDLTEIYELLN</sequence>
<proteinExistence type="predicted"/>
<comment type="caution">
    <text evidence="1">The sequence shown here is derived from an EMBL/GenBank/DDBJ whole genome shotgun (WGS) entry which is preliminary data.</text>
</comment>
<accession>A0A3M7RIF4</accession>
<dbReference type="Proteomes" id="UP000276133">
    <property type="component" value="Unassembled WGS sequence"/>
</dbReference>
<name>A0A3M7RIF4_BRAPC</name>
<organism evidence="1 2">
    <name type="scientific">Brachionus plicatilis</name>
    <name type="common">Marine rotifer</name>
    <name type="synonym">Brachionus muelleri</name>
    <dbReference type="NCBI Taxonomy" id="10195"/>
    <lineage>
        <taxon>Eukaryota</taxon>
        <taxon>Metazoa</taxon>
        <taxon>Spiralia</taxon>
        <taxon>Gnathifera</taxon>
        <taxon>Rotifera</taxon>
        <taxon>Eurotatoria</taxon>
        <taxon>Monogononta</taxon>
        <taxon>Pseudotrocha</taxon>
        <taxon>Ploima</taxon>
        <taxon>Brachionidae</taxon>
        <taxon>Brachionus</taxon>
    </lineage>
</organism>